<evidence type="ECO:0000256" key="1">
    <source>
        <dbReference type="ARBA" id="ARBA00004496"/>
    </source>
</evidence>
<feature type="domain" description="GTPase HflX N-terminal" evidence="7">
    <location>
        <begin position="18"/>
        <end position="105"/>
    </location>
</feature>
<evidence type="ECO:0000256" key="3">
    <source>
        <dbReference type="ARBA" id="ARBA00022723"/>
    </source>
</evidence>
<dbReference type="InterPro" id="IPR032305">
    <property type="entry name" value="GTP-bd_M"/>
</dbReference>
<dbReference type="InterPro" id="IPR025121">
    <property type="entry name" value="GTPase_HflX_N"/>
</dbReference>
<dbReference type="Gene3D" id="3.40.50.11060">
    <property type="entry name" value="GTPase HflX, N-terminal domain"/>
    <property type="match status" value="1"/>
</dbReference>
<accession>X0XGL8</accession>
<evidence type="ECO:0008006" key="10">
    <source>
        <dbReference type="Google" id="ProtNLM"/>
    </source>
</evidence>
<dbReference type="EMBL" id="BARS01056307">
    <property type="protein sequence ID" value="GAG42334.1"/>
    <property type="molecule type" value="Genomic_DNA"/>
</dbReference>
<feature type="non-terminal residue" evidence="9">
    <location>
        <position position="156"/>
    </location>
</feature>
<evidence type="ECO:0000256" key="5">
    <source>
        <dbReference type="ARBA" id="ARBA00022842"/>
    </source>
</evidence>
<dbReference type="Pfam" id="PF16360">
    <property type="entry name" value="GTP-bdg_M"/>
    <property type="match status" value="1"/>
</dbReference>
<dbReference type="GO" id="GO:0005525">
    <property type="term" value="F:GTP binding"/>
    <property type="evidence" value="ECO:0007669"/>
    <property type="project" value="UniProtKB-KW"/>
</dbReference>
<dbReference type="GO" id="GO:0005737">
    <property type="term" value="C:cytoplasm"/>
    <property type="evidence" value="ECO:0007669"/>
    <property type="project" value="UniProtKB-SubCell"/>
</dbReference>
<keyword evidence="4" id="KW-0547">Nucleotide-binding</keyword>
<protein>
    <recommendedName>
        <fullName evidence="10">GTPase HflX N-terminal domain-containing protein</fullName>
    </recommendedName>
</protein>
<dbReference type="GO" id="GO:0043022">
    <property type="term" value="F:ribosome binding"/>
    <property type="evidence" value="ECO:0007669"/>
    <property type="project" value="TreeGrafter"/>
</dbReference>
<dbReference type="PANTHER" id="PTHR10229:SF0">
    <property type="entry name" value="GTP-BINDING PROTEIN 6-RELATED"/>
    <property type="match status" value="1"/>
</dbReference>
<reference evidence="9" key="1">
    <citation type="journal article" date="2014" name="Front. Microbiol.">
        <title>High frequency of phylogenetically diverse reductive dehalogenase-homologous genes in deep subseafloor sedimentary metagenomes.</title>
        <authorList>
            <person name="Kawai M."/>
            <person name="Futagami T."/>
            <person name="Toyoda A."/>
            <person name="Takaki Y."/>
            <person name="Nishi S."/>
            <person name="Hori S."/>
            <person name="Arai W."/>
            <person name="Tsubouchi T."/>
            <person name="Morono Y."/>
            <person name="Uchiyama I."/>
            <person name="Ito T."/>
            <person name="Fujiyama A."/>
            <person name="Inagaki F."/>
            <person name="Takami H."/>
        </authorList>
    </citation>
    <scope>NUCLEOTIDE SEQUENCE</scope>
    <source>
        <strain evidence="9">Expedition CK06-06</strain>
    </source>
</reference>
<feature type="domain" description="GTP-binding protein middle" evidence="8">
    <location>
        <begin position="107"/>
        <end position="156"/>
    </location>
</feature>
<keyword evidence="3" id="KW-0479">Metal-binding</keyword>
<dbReference type="GO" id="GO:0046872">
    <property type="term" value="F:metal ion binding"/>
    <property type="evidence" value="ECO:0007669"/>
    <property type="project" value="UniProtKB-KW"/>
</dbReference>
<comment type="caution">
    <text evidence="9">The sequence shown here is derived from an EMBL/GenBank/DDBJ whole genome shotgun (WGS) entry which is preliminary data.</text>
</comment>
<name>X0XGL8_9ZZZZ</name>
<keyword evidence="5" id="KW-0460">Magnesium</keyword>
<comment type="subcellular location">
    <subcellularLocation>
        <location evidence="1">Cytoplasm</location>
    </subcellularLocation>
</comment>
<gene>
    <name evidence="9" type="ORF">S01H1_82960</name>
</gene>
<dbReference type="Pfam" id="PF13167">
    <property type="entry name" value="GTP-bdg_N"/>
    <property type="match status" value="1"/>
</dbReference>
<dbReference type="InterPro" id="IPR016496">
    <property type="entry name" value="GTPase_HflX"/>
</dbReference>
<sequence>MKQENAILVNVIIGKDKKSLQELASLTYTAGAKVAGTITQKRNNPDQKYYIGEGKLNELCATVTREQADLVIFNNELKPSETRNLQSNLDTKVIDRTGLILDIFAQHAHTREGKLQVELAQLNYTLTHLTGKGIELSRLGGGIGTRGPGETKLEMD</sequence>
<keyword evidence="2" id="KW-0963">Cytoplasm</keyword>
<dbReference type="Gene3D" id="6.10.250.2860">
    <property type="match status" value="1"/>
</dbReference>
<evidence type="ECO:0000256" key="4">
    <source>
        <dbReference type="ARBA" id="ARBA00022741"/>
    </source>
</evidence>
<keyword evidence="6" id="KW-0342">GTP-binding</keyword>
<dbReference type="FunFam" id="3.40.50.11060:FF:000001">
    <property type="entry name" value="GTPase HflX"/>
    <property type="match status" value="1"/>
</dbReference>
<evidence type="ECO:0000259" key="8">
    <source>
        <dbReference type="Pfam" id="PF16360"/>
    </source>
</evidence>
<evidence type="ECO:0000256" key="6">
    <source>
        <dbReference type="ARBA" id="ARBA00023134"/>
    </source>
</evidence>
<dbReference type="AlphaFoldDB" id="X0XGL8"/>
<proteinExistence type="predicted"/>
<evidence type="ECO:0000259" key="7">
    <source>
        <dbReference type="Pfam" id="PF13167"/>
    </source>
</evidence>
<evidence type="ECO:0000256" key="2">
    <source>
        <dbReference type="ARBA" id="ARBA00022490"/>
    </source>
</evidence>
<dbReference type="PANTHER" id="PTHR10229">
    <property type="entry name" value="GTP-BINDING PROTEIN HFLX"/>
    <property type="match status" value="1"/>
</dbReference>
<evidence type="ECO:0000313" key="9">
    <source>
        <dbReference type="EMBL" id="GAG42334.1"/>
    </source>
</evidence>
<organism evidence="9">
    <name type="scientific">marine sediment metagenome</name>
    <dbReference type="NCBI Taxonomy" id="412755"/>
    <lineage>
        <taxon>unclassified sequences</taxon>
        <taxon>metagenomes</taxon>
        <taxon>ecological metagenomes</taxon>
    </lineage>
</organism>
<dbReference type="InterPro" id="IPR042108">
    <property type="entry name" value="GTPase_HflX_N_sf"/>
</dbReference>